<proteinExistence type="predicted"/>
<organism evidence="2 3">
    <name type="scientific">Gnathostoma spinigerum</name>
    <dbReference type="NCBI Taxonomy" id="75299"/>
    <lineage>
        <taxon>Eukaryota</taxon>
        <taxon>Metazoa</taxon>
        <taxon>Ecdysozoa</taxon>
        <taxon>Nematoda</taxon>
        <taxon>Chromadorea</taxon>
        <taxon>Rhabditida</taxon>
        <taxon>Spirurina</taxon>
        <taxon>Gnathostomatomorpha</taxon>
        <taxon>Gnathostomatoidea</taxon>
        <taxon>Gnathostomatidae</taxon>
        <taxon>Gnathostoma</taxon>
    </lineage>
</organism>
<keyword evidence="1" id="KW-0732">Signal</keyword>
<evidence type="ECO:0000313" key="3">
    <source>
        <dbReference type="Proteomes" id="UP001608902"/>
    </source>
</evidence>
<keyword evidence="3" id="KW-1185">Reference proteome</keyword>
<protein>
    <submittedName>
        <fullName evidence="2">Uncharacterized protein</fullName>
    </submittedName>
</protein>
<dbReference type="Proteomes" id="UP001608902">
    <property type="component" value="Unassembled WGS sequence"/>
</dbReference>
<reference evidence="2 3" key="1">
    <citation type="submission" date="2024-08" db="EMBL/GenBank/DDBJ databases">
        <title>Gnathostoma spinigerum genome.</title>
        <authorList>
            <person name="Gonzalez-Bertolin B."/>
            <person name="Monzon S."/>
            <person name="Zaballos A."/>
            <person name="Jimenez P."/>
            <person name="Dekumyoy P."/>
            <person name="Varona S."/>
            <person name="Cuesta I."/>
            <person name="Sumanam S."/>
            <person name="Adisakwattana P."/>
            <person name="Gasser R.B."/>
            <person name="Hernandez-Gonzalez A."/>
            <person name="Young N.D."/>
            <person name="Perteguer M.J."/>
        </authorList>
    </citation>
    <scope>NUCLEOTIDE SEQUENCE [LARGE SCALE GENOMIC DNA]</scope>
    <source>
        <strain evidence="2">AL3</strain>
        <tissue evidence="2">Liver</tissue>
    </source>
</reference>
<feature type="chain" id="PRO_5044873819" evidence="1">
    <location>
        <begin position="17"/>
        <end position="78"/>
    </location>
</feature>
<dbReference type="AlphaFoldDB" id="A0ABD6EGC8"/>
<evidence type="ECO:0000256" key="1">
    <source>
        <dbReference type="SAM" id="SignalP"/>
    </source>
</evidence>
<dbReference type="EMBL" id="JBGFUD010003058">
    <property type="protein sequence ID" value="MFH4978297.1"/>
    <property type="molecule type" value="Genomic_DNA"/>
</dbReference>
<comment type="caution">
    <text evidence="2">The sequence shown here is derived from an EMBL/GenBank/DDBJ whole genome shotgun (WGS) entry which is preliminary data.</text>
</comment>
<feature type="signal peptide" evidence="1">
    <location>
        <begin position="1"/>
        <end position="16"/>
    </location>
</feature>
<sequence>MKALIALFVLIAIAHCAEIPPFLDGASDEVVGQWIKLQEGFGEMSENQIEAAVDKFIQDHPDYKVAIIHLPRNKCSLL</sequence>
<accession>A0ABD6EGC8</accession>
<evidence type="ECO:0000313" key="2">
    <source>
        <dbReference type="EMBL" id="MFH4978297.1"/>
    </source>
</evidence>
<gene>
    <name evidence="2" type="ORF">AB6A40_005006</name>
</gene>
<name>A0ABD6EGC8_9BILA</name>